<keyword evidence="4" id="KW-1185">Reference proteome</keyword>
<dbReference type="InterPro" id="IPR014720">
    <property type="entry name" value="dsRBD_dom"/>
</dbReference>
<keyword evidence="1" id="KW-0694">RNA-binding</keyword>
<dbReference type="GO" id="GO:0003723">
    <property type="term" value="F:RNA binding"/>
    <property type="evidence" value="ECO:0007669"/>
    <property type="project" value="UniProtKB-UniRule"/>
</dbReference>
<dbReference type="PROSITE" id="PS50137">
    <property type="entry name" value="DS_RBD"/>
    <property type="match status" value="1"/>
</dbReference>
<gene>
    <name evidence="3" type="ORF">BDV98DRAFT_592164</name>
</gene>
<dbReference type="Pfam" id="PF00035">
    <property type="entry name" value="dsrm"/>
    <property type="match status" value="1"/>
</dbReference>
<dbReference type="Proteomes" id="UP000305067">
    <property type="component" value="Unassembled WGS sequence"/>
</dbReference>
<protein>
    <recommendedName>
        <fullName evidence="2">DRBM domain-containing protein</fullName>
    </recommendedName>
</protein>
<dbReference type="EMBL" id="ML178822">
    <property type="protein sequence ID" value="TFL02478.1"/>
    <property type="molecule type" value="Genomic_DNA"/>
</dbReference>
<dbReference type="OrthoDB" id="2392202at2759"/>
<evidence type="ECO:0000256" key="1">
    <source>
        <dbReference type="PROSITE-ProRule" id="PRU00266"/>
    </source>
</evidence>
<organism evidence="3 4">
    <name type="scientific">Pterulicium gracile</name>
    <dbReference type="NCBI Taxonomy" id="1884261"/>
    <lineage>
        <taxon>Eukaryota</taxon>
        <taxon>Fungi</taxon>
        <taxon>Dikarya</taxon>
        <taxon>Basidiomycota</taxon>
        <taxon>Agaricomycotina</taxon>
        <taxon>Agaricomycetes</taxon>
        <taxon>Agaricomycetidae</taxon>
        <taxon>Agaricales</taxon>
        <taxon>Pleurotineae</taxon>
        <taxon>Pterulaceae</taxon>
        <taxon>Pterulicium</taxon>
    </lineage>
</organism>
<dbReference type="AlphaFoldDB" id="A0A5C3QMA8"/>
<reference evidence="3 4" key="1">
    <citation type="journal article" date="2019" name="Nat. Ecol. Evol.">
        <title>Megaphylogeny resolves global patterns of mushroom evolution.</title>
        <authorList>
            <person name="Varga T."/>
            <person name="Krizsan K."/>
            <person name="Foldi C."/>
            <person name="Dima B."/>
            <person name="Sanchez-Garcia M."/>
            <person name="Sanchez-Ramirez S."/>
            <person name="Szollosi G.J."/>
            <person name="Szarkandi J.G."/>
            <person name="Papp V."/>
            <person name="Albert L."/>
            <person name="Andreopoulos W."/>
            <person name="Angelini C."/>
            <person name="Antonin V."/>
            <person name="Barry K.W."/>
            <person name="Bougher N.L."/>
            <person name="Buchanan P."/>
            <person name="Buyck B."/>
            <person name="Bense V."/>
            <person name="Catcheside P."/>
            <person name="Chovatia M."/>
            <person name="Cooper J."/>
            <person name="Damon W."/>
            <person name="Desjardin D."/>
            <person name="Finy P."/>
            <person name="Geml J."/>
            <person name="Haridas S."/>
            <person name="Hughes K."/>
            <person name="Justo A."/>
            <person name="Karasinski D."/>
            <person name="Kautmanova I."/>
            <person name="Kiss B."/>
            <person name="Kocsube S."/>
            <person name="Kotiranta H."/>
            <person name="LaButti K.M."/>
            <person name="Lechner B.E."/>
            <person name="Liimatainen K."/>
            <person name="Lipzen A."/>
            <person name="Lukacs Z."/>
            <person name="Mihaltcheva S."/>
            <person name="Morgado L.N."/>
            <person name="Niskanen T."/>
            <person name="Noordeloos M.E."/>
            <person name="Ohm R.A."/>
            <person name="Ortiz-Santana B."/>
            <person name="Ovrebo C."/>
            <person name="Racz N."/>
            <person name="Riley R."/>
            <person name="Savchenko A."/>
            <person name="Shiryaev A."/>
            <person name="Soop K."/>
            <person name="Spirin V."/>
            <person name="Szebenyi C."/>
            <person name="Tomsovsky M."/>
            <person name="Tulloss R.E."/>
            <person name="Uehling J."/>
            <person name="Grigoriev I.V."/>
            <person name="Vagvolgyi C."/>
            <person name="Papp T."/>
            <person name="Martin F.M."/>
            <person name="Miettinen O."/>
            <person name="Hibbett D.S."/>
            <person name="Nagy L.G."/>
        </authorList>
    </citation>
    <scope>NUCLEOTIDE SEQUENCE [LARGE SCALE GENOMIC DNA]</scope>
    <source>
        <strain evidence="3 4">CBS 309.79</strain>
    </source>
</reference>
<evidence type="ECO:0000259" key="2">
    <source>
        <dbReference type="PROSITE" id="PS50137"/>
    </source>
</evidence>
<feature type="domain" description="DRBM" evidence="2">
    <location>
        <begin position="6"/>
        <end position="73"/>
    </location>
</feature>
<evidence type="ECO:0000313" key="3">
    <source>
        <dbReference type="EMBL" id="TFL02478.1"/>
    </source>
</evidence>
<name>A0A5C3QMA8_9AGAR</name>
<sequence>MSESSEYRMTLNNLAQSQHWHINYLASSSGPLHTPKWKAVAYINQIAIASGTGRSKAAAMEKAALLAYEHINPSAASRQRR</sequence>
<dbReference type="SMART" id="SM00358">
    <property type="entry name" value="DSRM"/>
    <property type="match status" value="1"/>
</dbReference>
<evidence type="ECO:0000313" key="4">
    <source>
        <dbReference type="Proteomes" id="UP000305067"/>
    </source>
</evidence>
<dbReference type="SUPFAM" id="SSF54768">
    <property type="entry name" value="dsRNA-binding domain-like"/>
    <property type="match status" value="1"/>
</dbReference>
<proteinExistence type="predicted"/>
<accession>A0A5C3QMA8</accession>
<dbReference type="Gene3D" id="3.30.160.20">
    <property type="match status" value="1"/>
</dbReference>